<accession>A0AAN5S1L9</accession>
<dbReference type="Proteomes" id="UP000865968">
    <property type="component" value="Unassembled WGS sequence"/>
</dbReference>
<organism evidence="2 3">
    <name type="scientific">Morganella morganii</name>
    <name type="common">Proteus morganii</name>
    <dbReference type="NCBI Taxonomy" id="582"/>
    <lineage>
        <taxon>Bacteria</taxon>
        <taxon>Pseudomonadati</taxon>
        <taxon>Pseudomonadota</taxon>
        <taxon>Gammaproteobacteria</taxon>
        <taxon>Enterobacterales</taxon>
        <taxon>Morganellaceae</taxon>
        <taxon>Morganella</taxon>
    </lineage>
</organism>
<dbReference type="EMBL" id="DACSWI010000014">
    <property type="protein sequence ID" value="HAT3810640.1"/>
    <property type="molecule type" value="Genomic_DNA"/>
</dbReference>
<dbReference type="SUPFAM" id="SSF46785">
    <property type="entry name" value="Winged helix' DNA-binding domain"/>
    <property type="match status" value="1"/>
</dbReference>
<dbReference type="PROSITE" id="PS50931">
    <property type="entry name" value="HTH_LYSR"/>
    <property type="match status" value="1"/>
</dbReference>
<evidence type="ECO:0000313" key="2">
    <source>
        <dbReference type="EMBL" id="HAT3810640.1"/>
    </source>
</evidence>
<dbReference type="GO" id="GO:0005829">
    <property type="term" value="C:cytosol"/>
    <property type="evidence" value="ECO:0007669"/>
    <property type="project" value="TreeGrafter"/>
</dbReference>
<dbReference type="GO" id="GO:0003700">
    <property type="term" value="F:DNA-binding transcription factor activity"/>
    <property type="evidence" value="ECO:0007669"/>
    <property type="project" value="InterPro"/>
</dbReference>
<evidence type="ECO:0000313" key="3">
    <source>
        <dbReference type="Proteomes" id="UP000865968"/>
    </source>
</evidence>
<proteinExistence type="predicted"/>
<dbReference type="Gene3D" id="1.10.10.10">
    <property type="entry name" value="Winged helix-like DNA-binding domain superfamily/Winged helix DNA-binding domain"/>
    <property type="match status" value="1"/>
</dbReference>
<feature type="domain" description="HTH lysR-type" evidence="1">
    <location>
        <begin position="10"/>
        <end position="48"/>
    </location>
</feature>
<dbReference type="PANTHER" id="PTHR30419">
    <property type="entry name" value="HTH-TYPE TRANSCRIPTIONAL REGULATOR YBHD"/>
    <property type="match status" value="1"/>
</dbReference>
<dbReference type="AlphaFoldDB" id="A0AAN5S1L9"/>
<dbReference type="InterPro" id="IPR050950">
    <property type="entry name" value="HTH-type_LysR_regulators"/>
</dbReference>
<name>A0AAN5S1L9_MORMO</name>
<reference evidence="2" key="2">
    <citation type="submission" date="2020-10" db="EMBL/GenBank/DDBJ databases">
        <authorList>
            <consortium name="NCBI Pathogen Detection Project"/>
        </authorList>
    </citation>
    <scope>NUCLEOTIDE SEQUENCE</scope>
    <source>
        <strain evidence="2">Morganella morganii ARLG-3209</strain>
    </source>
</reference>
<sequence>MLLSGKLCKFVSVVENRSIKKASEQMNVTASAISQGISSLEKELGMKLIKKIVVA</sequence>
<gene>
    <name evidence="2" type="ORF">I8608_003537</name>
</gene>
<dbReference type="Pfam" id="PF00126">
    <property type="entry name" value="HTH_1"/>
    <property type="match status" value="1"/>
</dbReference>
<evidence type="ECO:0000259" key="1">
    <source>
        <dbReference type="PROSITE" id="PS50931"/>
    </source>
</evidence>
<dbReference type="PANTHER" id="PTHR30419:SF8">
    <property type="entry name" value="NITROGEN ASSIMILATION TRANSCRIPTIONAL ACTIVATOR-RELATED"/>
    <property type="match status" value="1"/>
</dbReference>
<reference evidence="2" key="1">
    <citation type="journal article" date="2018" name="Genome Biol.">
        <title>SKESA: strategic k-mer extension for scrupulous assemblies.</title>
        <authorList>
            <person name="Souvorov A."/>
            <person name="Agarwala R."/>
            <person name="Lipman D.J."/>
        </authorList>
    </citation>
    <scope>NUCLEOTIDE SEQUENCE</scope>
    <source>
        <strain evidence="2">Morganella morganii ARLG-3209</strain>
    </source>
</reference>
<dbReference type="InterPro" id="IPR036390">
    <property type="entry name" value="WH_DNA-bd_sf"/>
</dbReference>
<dbReference type="InterPro" id="IPR036388">
    <property type="entry name" value="WH-like_DNA-bd_sf"/>
</dbReference>
<protein>
    <submittedName>
        <fullName evidence="2">LysR family transcriptional regulator</fullName>
    </submittedName>
</protein>
<dbReference type="InterPro" id="IPR000847">
    <property type="entry name" value="LysR_HTH_N"/>
</dbReference>
<comment type="caution">
    <text evidence="2">The sequence shown here is derived from an EMBL/GenBank/DDBJ whole genome shotgun (WGS) entry which is preliminary data.</text>
</comment>